<dbReference type="PANTHER" id="PTHR45784">
    <property type="entry name" value="C-TYPE LECTIN DOMAIN FAMILY 20 MEMBER A-RELATED"/>
    <property type="match status" value="1"/>
</dbReference>
<feature type="signal peptide" evidence="1">
    <location>
        <begin position="1"/>
        <end position="17"/>
    </location>
</feature>
<dbReference type="AlphaFoldDB" id="A0AAW0MTZ3"/>
<dbReference type="SMART" id="SM00034">
    <property type="entry name" value="CLECT"/>
    <property type="match status" value="2"/>
</dbReference>
<gene>
    <name evidence="3" type="ORF">WMY93_027772</name>
</gene>
<dbReference type="PANTHER" id="PTHR45784:SF3">
    <property type="entry name" value="C-TYPE LECTIN DOMAIN FAMILY 4 MEMBER K-LIKE-RELATED"/>
    <property type="match status" value="1"/>
</dbReference>
<protein>
    <recommendedName>
        <fullName evidence="2">C-type lectin domain-containing protein</fullName>
    </recommendedName>
</protein>
<evidence type="ECO:0000313" key="3">
    <source>
        <dbReference type="EMBL" id="KAK7884649.1"/>
    </source>
</evidence>
<reference evidence="4" key="1">
    <citation type="submission" date="2024-04" db="EMBL/GenBank/DDBJ databases">
        <title>Salinicola lusitanus LLJ914,a marine bacterium isolated from the Okinawa Trough.</title>
        <authorList>
            <person name="Li J."/>
        </authorList>
    </citation>
    <scope>NUCLEOTIDE SEQUENCE [LARGE SCALE GENOMIC DNA]</scope>
</reference>
<evidence type="ECO:0000259" key="2">
    <source>
        <dbReference type="PROSITE" id="PS50041"/>
    </source>
</evidence>
<dbReference type="PROSITE" id="PS50041">
    <property type="entry name" value="C_TYPE_LECTIN_2"/>
    <property type="match status" value="2"/>
</dbReference>
<proteinExistence type="predicted"/>
<name>A0AAW0MTZ3_9GOBI</name>
<dbReference type="CDD" id="cd00037">
    <property type="entry name" value="CLECT"/>
    <property type="match status" value="1"/>
</dbReference>
<comment type="caution">
    <text evidence="3">The sequence shown here is derived from an EMBL/GenBank/DDBJ whole genome shotgun (WGS) entry which is preliminary data.</text>
</comment>
<evidence type="ECO:0000256" key="1">
    <source>
        <dbReference type="SAM" id="SignalP"/>
    </source>
</evidence>
<dbReference type="EMBL" id="JBBPFD010000020">
    <property type="protein sequence ID" value="KAK7884649.1"/>
    <property type="molecule type" value="Genomic_DNA"/>
</dbReference>
<feature type="domain" description="C-type lectin" evidence="2">
    <location>
        <begin position="61"/>
        <end position="176"/>
    </location>
</feature>
<sequence length="348" mass="39451">MAGKPLVLYILYVGASADLTMNNNNNSVQIIEKRIRSSANILSRGSLDNFVPFGHCLIDEYHFFSTNLNWGDAQTYCREHFTDLATIERAADVARTGIPTFGWIGLHDLPAAWYKVMADHSNSWRWSATGATSPGGYQNWDPIEPNNYNSIELCVSTNNGKWQDNDCRLIAPCLCYKDLSGVKQFFLVNDTWRTWPNCQSVCRQQYHDLAMIQSETENQAATTALSGQNAAWIGLYRNIWAWSDGSSNNYIKWITGAPSNSQNNEHCVNMDYKGVMNDSPCSNTMGFLCHEVKKRATVVKAQMWIQTKVDLNEASVSEQLFKQLEDRMKEEFPKTGFKLQWSKTPAYG</sequence>
<evidence type="ECO:0000313" key="4">
    <source>
        <dbReference type="Proteomes" id="UP001460270"/>
    </source>
</evidence>
<dbReference type="SUPFAM" id="SSF56436">
    <property type="entry name" value="C-type lectin-like"/>
    <property type="match status" value="2"/>
</dbReference>
<accession>A0AAW0MTZ3</accession>
<dbReference type="InterPro" id="IPR016187">
    <property type="entry name" value="CTDL_fold"/>
</dbReference>
<feature type="chain" id="PRO_5044013089" description="C-type lectin domain-containing protein" evidence="1">
    <location>
        <begin position="18"/>
        <end position="348"/>
    </location>
</feature>
<keyword evidence="4" id="KW-1185">Reference proteome</keyword>
<dbReference type="InterPro" id="IPR001304">
    <property type="entry name" value="C-type_lectin-like"/>
</dbReference>
<dbReference type="InterPro" id="IPR016186">
    <property type="entry name" value="C-type_lectin-like/link_sf"/>
</dbReference>
<dbReference type="Proteomes" id="UP001460270">
    <property type="component" value="Unassembled WGS sequence"/>
</dbReference>
<dbReference type="Gene3D" id="3.10.100.10">
    <property type="entry name" value="Mannose-Binding Protein A, subunit A"/>
    <property type="match status" value="2"/>
</dbReference>
<dbReference type="Pfam" id="PF00059">
    <property type="entry name" value="Lectin_C"/>
    <property type="match status" value="2"/>
</dbReference>
<feature type="domain" description="C-type lectin" evidence="2">
    <location>
        <begin position="185"/>
        <end position="290"/>
    </location>
</feature>
<keyword evidence="1" id="KW-0732">Signal</keyword>
<organism evidence="3 4">
    <name type="scientific">Mugilogobius chulae</name>
    <name type="common">yellowstripe goby</name>
    <dbReference type="NCBI Taxonomy" id="88201"/>
    <lineage>
        <taxon>Eukaryota</taxon>
        <taxon>Metazoa</taxon>
        <taxon>Chordata</taxon>
        <taxon>Craniata</taxon>
        <taxon>Vertebrata</taxon>
        <taxon>Euteleostomi</taxon>
        <taxon>Actinopterygii</taxon>
        <taxon>Neopterygii</taxon>
        <taxon>Teleostei</taxon>
        <taxon>Neoteleostei</taxon>
        <taxon>Acanthomorphata</taxon>
        <taxon>Gobiaria</taxon>
        <taxon>Gobiiformes</taxon>
        <taxon>Gobioidei</taxon>
        <taxon>Gobiidae</taxon>
        <taxon>Gobionellinae</taxon>
        <taxon>Mugilogobius</taxon>
    </lineage>
</organism>